<dbReference type="CDD" id="cd00093">
    <property type="entry name" value="HTH_XRE"/>
    <property type="match status" value="1"/>
</dbReference>
<feature type="domain" description="HTH cro/C1-type" evidence="3">
    <location>
        <begin position="24"/>
        <end position="84"/>
    </location>
</feature>
<protein>
    <submittedName>
        <fullName evidence="4">Transcriptional regulator, XRE family</fullName>
    </submittedName>
</protein>
<dbReference type="HOGENOM" id="CLU_047530_3_1_6"/>
<accession>Q1QTK9</accession>
<dbReference type="PANTHER" id="PTHR34475">
    <property type="match status" value="1"/>
</dbReference>
<dbReference type="OrthoDB" id="9790252at2"/>
<feature type="compositionally biased region" description="Acidic residues" evidence="1">
    <location>
        <begin position="204"/>
        <end position="220"/>
    </location>
</feature>
<dbReference type="AlphaFoldDB" id="Q1QTK9"/>
<dbReference type="Pfam" id="PF13464">
    <property type="entry name" value="RodZ_C"/>
    <property type="match status" value="1"/>
</dbReference>
<evidence type="ECO:0000256" key="2">
    <source>
        <dbReference type="SAM" id="Phobius"/>
    </source>
</evidence>
<keyword evidence="2" id="KW-0472">Membrane</keyword>
<dbReference type="STRING" id="290398.Csal_2853"/>
<dbReference type="RefSeq" id="WP_011508145.1">
    <property type="nucleotide sequence ID" value="NC_007963.1"/>
</dbReference>
<dbReference type="InterPro" id="IPR010982">
    <property type="entry name" value="Lambda_DNA-bd_dom_sf"/>
</dbReference>
<dbReference type="InterPro" id="IPR001387">
    <property type="entry name" value="Cro/C1-type_HTH"/>
</dbReference>
<organism evidence="4 5">
    <name type="scientific">Chromohalobacter israelensis (strain ATCC BAA-138 / DSM 3043 / CIP 106854 / NCIMB 13768 / 1H11)</name>
    <name type="common">Chromohalobacter salexigens</name>
    <dbReference type="NCBI Taxonomy" id="290398"/>
    <lineage>
        <taxon>Bacteria</taxon>
        <taxon>Pseudomonadati</taxon>
        <taxon>Pseudomonadota</taxon>
        <taxon>Gammaproteobacteria</taxon>
        <taxon>Oceanospirillales</taxon>
        <taxon>Halomonadaceae</taxon>
        <taxon>Chromohalobacter</taxon>
    </lineage>
</organism>
<dbReference type="Proteomes" id="UP000000239">
    <property type="component" value="Chromosome"/>
</dbReference>
<evidence type="ECO:0000256" key="1">
    <source>
        <dbReference type="SAM" id="MobiDB-lite"/>
    </source>
</evidence>
<feature type="transmembrane region" description="Helical" evidence="2">
    <location>
        <begin position="116"/>
        <end position="137"/>
    </location>
</feature>
<dbReference type="GeneID" id="95335548"/>
<feature type="compositionally biased region" description="Basic and acidic residues" evidence="1">
    <location>
        <begin position="1"/>
        <end position="11"/>
    </location>
</feature>
<dbReference type="KEGG" id="csa:Csal_2853"/>
<dbReference type="PANTHER" id="PTHR34475:SF1">
    <property type="entry name" value="CYTOSKELETON PROTEIN RODZ"/>
    <property type="match status" value="1"/>
</dbReference>
<gene>
    <name evidence="4" type="ordered locus">Csal_2853</name>
</gene>
<dbReference type="InterPro" id="IPR025194">
    <property type="entry name" value="RodZ-like_C"/>
</dbReference>
<dbReference type="eggNOG" id="COG1426">
    <property type="taxonomic scope" value="Bacteria"/>
</dbReference>
<name>Q1QTK9_CHRI1</name>
<keyword evidence="2" id="KW-0812">Transmembrane</keyword>
<keyword evidence="2" id="KW-1133">Transmembrane helix</keyword>
<reference evidence="4 5" key="1">
    <citation type="journal article" date="2011" name="Stand. Genomic Sci.">
        <title>Complete genome sequence of the halophilic and highly halotolerant Chromohalobacter salexigens type strain (1H11(T)).</title>
        <authorList>
            <person name="Copeland A."/>
            <person name="O'Connor K."/>
            <person name="Lucas S."/>
            <person name="Lapidus A."/>
            <person name="Berry K.W."/>
            <person name="Detter J.C."/>
            <person name="Del Rio T.G."/>
            <person name="Hammon N."/>
            <person name="Dalin E."/>
            <person name="Tice H."/>
            <person name="Pitluck S."/>
            <person name="Bruce D."/>
            <person name="Goodwin L."/>
            <person name="Han C."/>
            <person name="Tapia R."/>
            <person name="Saunders E."/>
            <person name="Schmutz J."/>
            <person name="Brettin T."/>
            <person name="Larimer F."/>
            <person name="Land M."/>
            <person name="Hauser L."/>
            <person name="Vargas C."/>
            <person name="Nieto J.J."/>
            <person name="Kyrpides N.C."/>
            <person name="Ivanova N."/>
            <person name="Goker M."/>
            <person name="Klenk H.P."/>
            <person name="Csonka L.N."/>
            <person name="Woyke T."/>
        </authorList>
    </citation>
    <scope>NUCLEOTIDE SEQUENCE [LARGE SCALE GENOMIC DNA]</scope>
    <source>
        <strain evidence="5">ATCC BAA-138 / DSM 3043 / CIP 106854 / NCIMB 13768 / 1H11</strain>
    </source>
</reference>
<dbReference type="PROSITE" id="PS50943">
    <property type="entry name" value="HTH_CROC1"/>
    <property type="match status" value="1"/>
</dbReference>
<feature type="region of interest" description="Disordered" evidence="1">
    <location>
        <begin position="1"/>
        <end position="32"/>
    </location>
</feature>
<evidence type="ECO:0000313" key="5">
    <source>
        <dbReference type="Proteomes" id="UP000000239"/>
    </source>
</evidence>
<dbReference type="SMART" id="SM00530">
    <property type="entry name" value="HTH_XRE"/>
    <property type="match status" value="1"/>
</dbReference>
<dbReference type="GO" id="GO:0003677">
    <property type="term" value="F:DNA binding"/>
    <property type="evidence" value="ECO:0007669"/>
    <property type="project" value="InterPro"/>
</dbReference>
<keyword evidence="5" id="KW-1185">Reference proteome</keyword>
<proteinExistence type="predicted"/>
<dbReference type="EMBL" id="CP000285">
    <property type="protein sequence ID" value="ABE60199.1"/>
    <property type="molecule type" value="Genomic_DNA"/>
</dbReference>
<feature type="region of interest" description="Disordered" evidence="1">
    <location>
        <begin position="158"/>
        <end position="274"/>
    </location>
</feature>
<evidence type="ECO:0000259" key="3">
    <source>
        <dbReference type="PROSITE" id="PS50943"/>
    </source>
</evidence>
<feature type="compositionally biased region" description="Acidic residues" evidence="1">
    <location>
        <begin position="256"/>
        <end position="266"/>
    </location>
</feature>
<dbReference type="SUPFAM" id="SSF47413">
    <property type="entry name" value="lambda repressor-like DNA-binding domains"/>
    <property type="match status" value="1"/>
</dbReference>
<dbReference type="Gene3D" id="1.10.260.40">
    <property type="entry name" value="lambda repressor-like DNA-binding domains"/>
    <property type="match status" value="1"/>
</dbReference>
<sequence>MSDTHEQHDPHAPTTGHEPPGTQLRRERERQGLSLEEVAEQLNLRPAVVKGLEEDQYDQVPIATYRRGYLRAYAKLLGVDDKRVAQAYDALHGRDDLDRTVTPAYRSQPPSRLGAWVFKLVTLLIVLGLIGLTLLWWQSREGNEFFGLGDGASVSMETTQDGDVTQEDGGDASVTESATGDAGASPSATASADEQGSLPPLPENDSELGLVDDDTTDAEAEAPAADASQEAGTAGTDGASPEAAELATTANAGVPEDTDTAADDSAAETADPNRLTLTFNEQSWTEIYDADNQRLLAGLQDAGTQAQVEGTPPFRLTVGNATGVEISYRDDNVDLSEHTGSNNVARFTLGE</sequence>
<dbReference type="InterPro" id="IPR050400">
    <property type="entry name" value="Bact_Cytoskel_RodZ"/>
</dbReference>
<dbReference type="Pfam" id="PF13413">
    <property type="entry name" value="HTH_25"/>
    <property type="match status" value="1"/>
</dbReference>
<evidence type="ECO:0000313" key="4">
    <source>
        <dbReference type="EMBL" id="ABE60199.1"/>
    </source>
</evidence>